<dbReference type="GO" id="GO:0008157">
    <property type="term" value="F:protein phosphatase 1 binding"/>
    <property type="evidence" value="ECO:0007669"/>
    <property type="project" value="TreeGrafter"/>
</dbReference>
<dbReference type="PANTHER" id="PTHR12307:SF36">
    <property type="entry name" value="GLYCOGEN-BINDING SUBUNIT 76A"/>
    <property type="match status" value="1"/>
</dbReference>
<name>A0A171A107_TRIIF</name>
<dbReference type="GO" id="GO:0005979">
    <property type="term" value="P:regulation of glycogen biosynthetic process"/>
    <property type="evidence" value="ECO:0007669"/>
    <property type="project" value="TreeGrafter"/>
</dbReference>
<proteinExistence type="predicted"/>
<protein>
    <submittedName>
        <fullName evidence="3">Glycogen-binding subunit 76a-like protein isoform x3</fullName>
    </submittedName>
</protein>
<evidence type="ECO:0000256" key="1">
    <source>
        <dbReference type="SAM" id="MobiDB-lite"/>
    </source>
</evidence>
<dbReference type="InterPro" id="IPR005036">
    <property type="entry name" value="CBM21_dom"/>
</dbReference>
<dbReference type="Pfam" id="PF03370">
    <property type="entry name" value="CBM_21"/>
    <property type="match status" value="1"/>
</dbReference>
<dbReference type="GO" id="GO:2001069">
    <property type="term" value="F:glycogen binding"/>
    <property type="evidence" value="ECO:0007669"/>
    <property type="project" value="TreeGrafter"/>
</dbReference>
<dbReference type="PROSITE" id="PS51159">
    <property type="entry name" value="CBM21"/>
    <property type="match status" value="1"/>
</dbReference>
<evidence type="ECO:0000259" key="2">
    <source>
        <dbReference type="PROSITE" id="PS51159"/>
    </source>
</evidence>
<dbReference type="EMBL" id="GEMB01001619">
    <property type="protein sequence ID" value="JAS01544.1"/>
    <property type="molecule type" value="Transcribed_RNA"/>
</dbReference>
<feature type="non-terminal residue" evidence="3">
    <location>
        <position position="369"/>
    </location>
</feature>
<dbReference type="PANTHER" id="PTHR12307">
    <property type="entry name" value="PROTEIN PHOSPHATASE 1 REGULATORY SUBUNIT"/>
    <property type="match status" value="1"/>
</dbReference>
<feature type="region of interest" description="Disordered" evidence="1">
    <location>
        <begin position="114"/>
        <end position="150"/>
    </location>
</feature>
<organism evidence="3">
    <name type="scientific">Triatoma infestans</name>
    <name type="common">Assassin bug</name>
    <dbReference type="NCBI Taxonomy" id="30076"/>
    <lineage>
        <taxon>Eukaryota</taxon>
        <taxon>Metazoa</taxon>
        <taxon>Ecdysozoa</taxon>
        <taxon>Arthropoda</taxon>
        <taxon>Hexapoda</taxon>
        <taxon>Insecta</taxon>
        <taxon>Pterygota</taxon>
        <taxon>Neoptera</taxon>
        <taxon>Paraneoptera</taxon>
        <taxon>Hemiptera</taxon>
        <taxon>Heteroptera</taxon>
        <taxon>Panheteroptera</taxon>
        <taxon>Cimicomorpha</taxon>
        <taxon>Reduviidae</taxon>
        <taxon>Triatominae</taxon>
        <taxon>Triatoma</taxon>
    </lineage>
</organism>
<dbReference type="Gene3D" id="2.60.40.2440">
    <property type="entry name" value="Carbohydrate binding type-21 domain"/>
    <property type="match status" value="1"/>
</dbReference>
<dbReference type="AlphaFoldDB" id="A0A171A107"/>
<dbReference type="InterPro" id="IPR038175">
    <property type="entry name" value="CBM21_dom_sf"/>
</dbReference>
<dbReference type="GO" id="GO:0000164">
    <property type="term" value="C:protein phosphatase type 1 complex"/>
    <property type="evidence" value="ECO:0007669"/>
    <property type="project" value="TreeGrafter"/>
</dbReference>
<feature type="domain" description="CBM21" evidence="2">
    <location>
        <begin position="223"/>
        <end position="332"/>
    </location>
</feature>
<accession>A0A171A107</accession>
<reference evidence="3" key="2">
    <citation type="journal article" date="2017" name="J. Med. Entomol.">
        <title>Transcriptome Analysis of the Triatoma infestans (Hemiptera: Reduviidae) Integument.</title>
        <authorList>
            <person name="Calderon-Fernandez G.M."/>
            <person name="Moriconi D.E."/>
            <person name="Dulbecco A.B."/>
            <person name="Juarez M.P."/>
        </authorList>
    </citation>
    <scope>NUCLEOTIDE SEQUENCE</scope>
    <source>
        <strain evidence="3">Int1</strain>
        <tissue evidence="3">Integument</tissue>
    </source>
</reference>
<sequence length="369" mass="40906">MSGHGCSVDTALPEGFLRERLLETRGELYHHRQASDQRTASSPQIIPGTFMHQIPNMSPPTFGSLIDLYRGDPVDGLFSSLRISSSTTTVNTTCSASNHYNFSKTASTISCDTKQNTWSTPATATTDREESKKRSSSLKSSRTNGNTNGAGEKKIVRFADVLGLDLADVHTFLDEIPRIPKSAFKDLKNVDFSTSSAPVNSTRNDYRNLVPLFSQPAAQGWFTERLARNKVCLENAFVTNTGCLNLRGTIRVVNISFEKKVVIRYTSDKWKTNSEALCTYVDGSSDGYSDRFGFTIPASNMQIGQRIEFALKYIVNGEEYWDNNCGANYTFQCVPEGPPKPITSAYLPSSVESLGFVLLKVRDYIIEFP</sequence>
<evidence type="ECO:0000313" key="3">
    <source>
        <dbReference type="EMBL" id="JAS01544.1"/>
    </source>
</evidence>
<reference evidence="3" key="1">
    <citation type="submission" date="2016-04" db="EMBL/GenBank/DDBJ databases">
        <authorList>
            <person name="Calderon-Fernandez G.M.Sr."/>
        </authorList>
    </citation>
    <scope>NUCLEOTIDE SEQUENCE</scope>
    <source>
        <strain evidence="3">Int1</strain>
        <tissue evidence="3">Integument</tissue>
    </source>
</reference>
<dbReference type="InterPro" id="IPR050782">
    <property type="entry name" value="PP1_regulatory_subunit_3"/>
</dbReference>
<feature type="compositionally biased region" description="Polar residues" evidence="1">
    <location>
        <begin position="114"/>
        <end position="125"/>
    </location>
</feature>